<keyword evidence="3" id="KW-1003">Cell membrane</keyword>
<comment type="catalytic activity">
    <reaction evidence="13">
        <text>L-seryl-[protein] + ATP = O-phospho-L-seryl-[protein] + ADP + H(+)</text>
        <dbReference type="Rhea" id="RHEA:17989"/>
        <dbReference type="Rhea" id="RHEA-COMP:9863"/>
        <dbReference type="Rhea" id="RHEA-COMP:11604"/>
        <dbReference type="ChEBI" id="CHEBI:15378"/>
        <dbReference type="ChEBI" id="CHEBI:29999"/>
        <dbReference type="ChEBI" id="CHEBI:30616"/>
        <dbReference type="ChEBI" id="CHEBI:83421"/>
        <dbReference type="ChEBI" id="CHEBI:456216"/>
        <dbReference type="EC" id="2.7.11.1"/>
    </reaction>
</comment>
<comment type="catalytic activity">
    <reaction evidence="12">
        <text>L-threonyl-[protein] + ATP = O-phospho-L-threonyl-[protein] + ADP + H(+)</text>
        <dbReference type="Rhea" id="RHEA:46608"/>
        <dbReference type="Rhea" id="RHEA-COMP:11060"/>
        <dbReference type="Rhea" id="RHEA-COMP:11605"/>
        <dbReference type="ChEBI" id="CHEBI:15378"/>
        <dbReference type="ChEBI" id="CHEBI:30013"/>
        <dbReference type="ChEBI" id="CHEBI:30616"/>
        <dbReference type="ChEBI" id="CHEBI:61977"/>
        <dbReference type="ChEBI" id="CHEBI:456216"/>
        <dbReference type="EC" id="2.7.11.1"/>
    </reaction>
</comment>
<keyword evidence="11 15" id="KW-0472">Membrane</keyword>
<evidence type="ECO:0000259" key="17">
    <source>
        <dbReference type="PROSITE" id="PS50011"/>
    </source>
</evidence>
<dbReference type="PANTHER" id="PTHR47982">
    <property type="entry name" value="PROLINE-RICH RECEPTOR-LIKE PROTEIN KINASE PERK4"/>
    <property type="match status" value="1"/>
</dbReference>
<dbReference type="Gene3D" id="1.10.510.10">
    <property type="entry name" value="Transferase(Phosphotransferase) domain 1"/>
    <property type="match status" value="1"/>
</dbReference>
<dbReference type="EMBL" id="CM001887">
    <property type="protein sequence ID" value="EOY34353.1"/>
    <property type="molecule type" value="Genomic_DNA"/>
</dbReference>
<dbReference type="Gene3D" id="3.30.200.20">
    <property type="entry name" value="Phosphorylase Kinase, domain 1"/>
    <property type="match status" value="1"/>
</dbReference>
<dbReference type="SUPFAM" id="SSF56112">
    <property type="entry name" value="Protein kinase-like (PK-like)"/>
    <property type="match status" value="1"/>
</dbReference>
<dbReference type="Pfam" id="PF07714">
    <property type="entry name" value="PK_Tyr_Ser-Thr"/>
    <property type="match status" value="1"/>
</dbReference>
<keyword evidence="18" id="KW-0675">Receptor</keyword>
<keyword evidence="9 14" id="KW-0067">ATP-binding</keyword>
<dbReference type="InParanoid" id="A0A061GY50"/>
<organism evidence="18 19">
    <name type="scientific">Theobroma cacao</name>
    <name type="common">Cacao</name>
    <name type="synonym">Cocoa</name>
    <dbReference type="NCBI Taxonomy" id="3641"/>
    <lineage>
        <taxon>Eukaryota</taxon>
        <taxon>Viridiplantae</taxon>
        <taxon>Streptophyta</taxon>
        <taxon>Embryophyta</taxon>
        <taxon>Tracheophyta</taxon>
        <taxon>Spermatophyta</taxon>
        <taxon>Magnoliopsida</taxon>
        <taxon>eudicotyledons</taxon>
        <taxon>Gunneridae</taxon>
        <taxon>Pentapetalae</taxon>
        <taxon>rosids</taxon>
        <taxon>malvids</taxon>
        <taxon>Malvales</taxon>
        <taxon>Malvaceae</taxon>
        <taxon>Byttnerioideae</taxon>
        <taxon>Theobroma</taxon>
    </lineage>
</organism>
<keyword evidence="8 18" id="KW-0418">Kinase</keyword>
<evidence type="ECO:0000256" key="1">
    <source>
        <dbReference type="ARBA" id="ARBA00004162"/>
    </source>
</evidence>
<evidence type="ECO:0000256" key="3">
    <source>
        <dbReference type="ARBA" id="ARBA00022475"/>
    </source>
</evidence>
<name>A0A061GY50_THECC</name>
<dbReference type="GO" id="GO:0004674">
    <property type="term" value="F:protein serine/threonine kinase activity"/>
    <property type="evidence" value="ECO:0007669"/>
    <property type="project" value="UniProtKB-KW"/>
</dbReference>
<evidence type="ECO:0000256" key="9">
    <source>
        <dbReference type="ARBA" id="ARBA00022840"/>
    </source>
</evidence>
<dbReference type="InterPro" id="IPR001245">
    <property type="entry name" value="Ser-Thr/Tyr_kinase_cat_dom"/>
</dbReference>
<evidence type="ECO:0000256" key="15">
    <source>
        <dbReference type="SAM" id="Phobius"/>
    </source>
</evidence>
<keyword evidence="5" id="KW-0808">Transferase</keyword>
<keyword evidence="10 15" id="KW-1133">Transmembrane helix</keyword>
<dbReference type="AlphaFoldDB" id="A0A061GY50"/>
<keyword evidence="16" id="KW-0732">Signal</keyword>
<dbReference type="InterPro" id="IPR000719">
    <property type="entry name" value="Prot_kinase_dom"/>
</dbReference>
<feature type="domain" description="Protein kinase" evidence="17">
    <location>
        <begin position="226"/>
        <end position="490"/>
    </location>
</feature>
<dbReference type="InterPro" id="IPR017441">
    <property type="entry name" value="Protein_kinase_ATP_BS"/>
</dbReference>
<dbReference type="GO" id="GO:0005524">
    <property type="term" value="F:ATP binding"/>
    <property type="evidence" value="ECO:0007669"/>
    <property type="project" value="UniProtKB-UniRule"/>
</dbReference>
<evidence type="ECO:0000256" key="6">
    <source>
        <dbReference type="ARBA" id="ARBA00022692"/>
    </source>
</evidence>
<feature type="transmembrane region" description="Helical" evidence="15">
    <location>
        <begin position="146"/>
        <end position="170"/>
    </location>
</feature>
<dbReference type="eggNOG" id="KOG1187">
    <property type="taxonomic scope" value="Eukaryota"/>
</dbReference>
<dbReference type="FunFam" id="3.30.200.20:FF:000415">
    <property type="entry name" value="receptor-like serine/threonine-protein kinase NCRK"/>
    <property type="match status" value="1"/>
</dbReference>
<evidence type="ECO:0000256" key="5">
    <source>
        <dbReference type="ARBA" id="ARBA00022679"/>
    </source>
</evidence>
<keyword evidence="4" id="KW-0723">Serine/threonine-protein kinase</keyword>
<evidence type="ECO:0000256" key="2">
    <source>
        <dbReference type="ARBA" id="ARBA00012513"/>
    </source>
</evidence>
<dbReference type="OMA" id="EAHNKNM"/>
<feature type="signal peptide" evidence="16">
    <location>
        <begin position="1"/>
        <end position="24"/>
    </location>
</feature>
<evidence type="ECO:0000256" key="12">
    <source>
        <dbReference type="ARBA" id="ARBA00047899"/>
    </source>
</evidence>
<feature type="chain" id="PRO_5001599544" description="non-specific serine/threonine protein kinase" evidence="16">
    <location>
        <begin position="25"/>
        <end position="517"/>
    </location>
</feature>
<evidence type="ECO:0000256" key="11">
    <source>
        <dbReference type="ARBA" id="ARBA00023136"/>
    </source>
</evidence>
<dbReference type="GO" id="GO:0005886">
    <property type="term" value="C:plasma membrane"/>
    <property type="evidence" value="ECO:0000318"/>
    <property type="project" value="GO_Central"/>
</dbReference>
<protein>
    <recommendedName>
        <fullName evidence="2">non-specific serine/threonine protein kinase</fullName>
        <ecNumber evidence="2">2.7.11.1</ecNumber>
    </recommendedName>
</protein>
<evidence type="ECO:0000313" key="19">
    <source>
        <dbReference type="Proteomes" id="UP000026915"/>
    </source>
</evidence>
<gene>
    <name evidence="18" type="ORF">TCM_042049</name>
</gene>
<evidence type="ECO:0000256" key="7">
    <source>
        <dbReference type="ARBA" id="ARBA00022741"/>
    </source>
</evidence>
<keyword evidence="19" id="KW-1185">Reference proteome</keyword>
<evidence type="ECO:0000256" key="14">
    <source>
        <dbReference type="PROSITE-ProRule" id="PRU10141"/>
    </source>
</evidence>
<dbReference type="InterPro" id="IPR011009">
    <property type="entry name" value="Kinase-like_dom_sf"/>
</dbReference>
<accession>A0A061GY50</accession>
<dbReference type="PROSITE" id="PS00107">
    <property type="entry name" value="PROTEIN_KINASE_ATP"/>
    <property type="match status" value="1"/>
</dbReference>
<dbReference type="PROSITE" id="PS50011">
    <property type="entry name" value="PROTEIN_KINASE_DOM"/>
    <property type="match status" value="1"/>
</dbReference>
<dbReference type="Gramene" id="EOY34353">
    <property type="protein sequence ID" value="EOY34353"/>
    <property type="gene ID" value="TCM_042049"/>
</dbReference>
<dbReference type="Proteomes" id="UP000026915">
    <property type="component" value="Chromosome 9"/>
</dbReference>
<keyword evidence="6 15" id="KW-0812">Transmembrane</keyword>
<evidence type="ECO:0000256" key="13">
    <source>
        <dbReference type="ARBA" id="ARBA00048679"/>
    </source>
</evidence>
<dbReference type="EC" id="2.7.11.1" evidence="2"/>
<dbReference type="InterPro" id="IPR047117">
    <property type="entry name" value="PERK1-13-like"/>
</dbReference>
<sequence>MLLFWWQRLPLLLLVQLLEPNCLSYKLYTDGLLICKSTAPSPQQTSSRFGRFPCLRTWAYVNCYQPEDVNVVSLIPGISYISLPSRLIQFFSFAPNFIPSNSPIQSQEKLSKSRNRRIAASVDGENGVPTLTPLQAGDKKPRKQTIAAIIGGASAALLVVIILVLVYICLMRVKRLMRRTSETASSMPSPTVELGRVNTSHYADAPSPQNLRQLTMSELEHATQNFSQSNIIGEGRFGLVYKGLLQDGAIVAIKRCLNTRHHCFLHEVKQIAQVNHKHLVKLVGYCGNSHQQFLVYDYIPNGNVGNHLYDSEGSPTGKLNMRQRLLIALGAAKGLEYLHSLAPPLLHMHFKSSNVLLDENITAKVSNYGLSKLVSEDRLHASSSAIDCFLDPELYSSKKFSVQSDVYSFGVFLLELASGREAHCRDQSNPEPSLIMQAMENNNLVEFVDETLGDKSMSGAKQVVELALQCLDISPRRPSMKRIVQDLERIQEKEIGRLHLELGEEIGAVTLGSELFK</sequence>
<dbReference type="PANTHER" id="PTHR47982:SF9">
    <property type="entry name" value="NON-SPECIFIC SERINE_THREONINE PROTEIN KINASE"/>
    <property type="match status" value="1"/>
</dbReference>
<proteinExistence type="predicted"/>
<evidence type="ECO:0000313" key="18">
    <source>
        <dbReference type="EMBL" id="EOY34353.1"/>
    </source>
</evidence>
<feature type="binding site" evidence="14">
    <location>
        <position position="254"/>
    </location>
    <ligand>
        <name>ATP</name>
        <dbReference type="ChEBI" id="CHEBI:30616"/>
    </ligand>
</feature>
<evidence type="ECO:0000256" key="10">
    <source>
        <dbReference type="ARBA" id="ARBA00022989"/>
    </source>
</evidence>
<comment type="subcellular location">
    <subcellularLocation>
        <location evidence="1">Cell membrane</location>
        <topology evidence="1">Single-pass membrane protein</topology>
    </subcellularLocation>
</comment>
<evidence type="ECO:0000256" key="4">
    <source>
        <dbReference type="ARBA" id="ARBA00022527"/>
    </source>
</evidence>
<evidence type="ECO:0000256" key="16">
    <source>
        <dbReference type="SAM" id="SignalP"/>
    </source>
</evidence>
<evidence type="ECO:0000256" key="8">
    <source>
        <dbReference type="ARBA" id="ARBA00022777"/>
    </source>
</evidence>
<keyword evidence="7 14" id="KW-0547">Nucleotide-binding</keyword>
<reference evidence="18 19" key="1">
    <citation type="journal article" date="2013" name="Genome Biol.">
        <title>The genome sequence of the most widely cultivated cacao type and its use to identify candidate genes regulating pod color.</title>
        <authorList>
            <person name="Motamayor J.C."/>
            <person name="Mockaitis K."/>
            <person name="Schmutz J."/>
            <person name="Haiminen N."/>
            <person name="Iii D.L."/>
            <person name="Cornejo O."/>
            <person name="Findley S.D."/>
            <person name="Zheng P."/>
            <person name="Utro F."/>
            <person name="Royaert S."/>
            <person name="Saski C."/>
            <person name="Jenkins J."/>
            <person name="Podicheti R."/>
            <person name="Zhao M."/>
            <person name="Scheffler B.E."/>
            <person name="Stack J.C."/>
            <person name="Feltus F.A."/>
            <person name="Mustiga G.M."/>
            <person name="Amores F."/>
            <person name="Phillips W."/>
            <person name="Marelli J.P."/>
            <person name="May G.D."/>
            <person name="Shapiro H."/>
            <person name="Ma J."/>
            <person name="Bustamante C.D."/>
            <person name="Schnell R.J."/>
            <person name="Main D."/>
            <person name="Gilbert D."/>
            <person name="Parida L."/>
            <person name="Kuhn D.N."/>
        </authorList>
    </citation>
    <scope>NUCLEOTIDE SEQUENCE [LARGE SCALE GENOMIC DNA]</scope>
    <source>
        <strain evidence="19">cv. Matina 1-6</strain>
    </source>
</reference>